<protein>
    <recommendedName>
        <fullName evidence="2">Helix-turn-helix domain-containing protein</fullName>
    </recommendedName>
</protein>
<feature type="compositionally biased region" description="Polar residues" evidence="1">
    <location>
        <begin position="124"/>
        <end position="150"/>
    </location>
</feature>
<gene>
    <name evidence="3" type="ORF">QBC32DRAFT_267419</name>
</gene>
<keyword evidence="4" id="KW-1185">Reference proteome</keyword>
<proteinExistence type="predicted"/>
<accession>A0AAN6NRY1</accession>
<evidence type="ECO:0000259" key="2">
    <source>
        <dbReference type="Pfam" id="PF22943"/>
    </source>
</evidence>
<reference evidence="3" key="1">
    <citation type="journal article" date="2023" name="Mol. Phylogenet. Evol.">
        <title>Genome-scale phylogeny and comparative genomics of the fungal order Sordariales.</title>
        <authorList>
            <person name="Hensen N."/>
            <person name="Bonometti L."/>
            <person name="Westerberg I."/>
            <person name="Brannstrom I.O."/>
            <person name="Guillou S."/>
            <person name="Cros-Aarteil S."/>
            <person name="Calhoun S."/>
            <person name="Haridas S."/>
            <person name="Kuo A."/>
            <person name="Mondo S."/>
            <person name="Pangilinan J."/>
            <person name="Riley R."/>
            <person name="LaButti K."/>
            <person name="Andreopoulos B."/>
            <person name="Lipzen A."/>
            <person name="Chen C."/>
            <person name="Yan M."/>
            <person name="Daum C."/>
            <person name="Ng V."/>
            <person name="Clum A."/>
            <person name="Steindorff A."/>
            <person name="Ohm R.A."/>
            <person name="Martin F."/>
            <person name="Silar P."/>
            <person name="Natvig D.O."/>
            <person name="Lalanne C."/>
            <person name="Gautier V."/>
            <person name="Ament-Velasquez S.L."/>
            <person name="Kruys A."/>
            <person name="Hutchinson M.I."/>
            <person name="Powell A.J."/>
            <person name="Barry K."/>
            <person name="Miller A.N."/>
            <person name="Grigoriev I.V."/>
            <person name="Debuchy R."/>
            <person name="Gladieux P."/>
            <person name="Hiltunen Thoren M."/>
            <person name="Johannesson H."/>
        </authorList>
    </citation>
    <scope>NUCLEOTIDE SEQUENCE</scope>
    <source>
        <strain evidence="3">CBS 626.80</strain>
    </source>
</reference>
<comment type="caution">
    <text evidence="3">The sequence shown here is derived from an EMBL/GenBank/DDBJ whole genome shotgun (WGS) entry which is preliminary data.</text>
</comment>
<dbReference type="EMBL" id="MU859227">
    <property type="protein sequence ID" value="KAK3949118.1"/>
    <property type="molecule type" value="Genomic_DNA"/>
</dbReference>
<dbReference type="AlphaFoldDB" id="A0AAN6NRY1"/>
<feature type="compositionally biased region" description="Low complexity" evidence="1">
    <location>
        <begin position="78"/>
        <end position="102"/>
    </location>
</feature>
<evidence type="ECO:0000313" key="3">
    <source>
        <dbReference type="EMBL" id="KAK3949118.1"/>
    </source>
</evidence>
<feature type="region of interest" description="Disordered" evidence="1">
    <location>
        <begin position="1"/>
        <end position="109"/>
    </location>
</feature>
<evidence type="ECO:0000313" key="4">
    <source>
        <dbReference type="Proteomes" id="UP001303222"/>
    </source>
</evidence>
<feature type="compositionally biased region" description="Low complexity" evidence="1">
    <location>
        <begin position="151"/>
        <end position="187"/>
    </location>
</feature>
<dbReference type="InterPro" id="IPR054448">
    <property type="entry name" value="HTH_put_ascomycetes"/>
</dbReference>
<reference evidence="3" key="2">
    <citation type="submission" date="2023-06" db="EMBL/GenBank/DDBJ databases">
        <authorList>
            <consortium name="Lawrence Berkeley National Laboratory"/>
            <person name="Mondo S.J."/>
            <person name="Hensen N."/>
            <person name="Bonometti L."/>
            <person name="Westerberg I."/>
            <person name="Brannstrom I.O."/>
            <person name="Guillou S."/>
            <person name="Cros-Aarteil S."/>
            <person name="Calhoun S."/>
            <person name="Haridas S."/>
            <person name="Kuo A."/>
            <person name="Pangilinan J."/>
            <person name="Riley R."/>
            <person name="Labutti K."/>
            <person name="Andreopoulos B."/>
            <person name="Lipzen A."/>
            <person name="Chen C."/>
            <person name="Yanf M."/>
            <person name="Daum C."/>
            <person name="Ng V."/>
            <person name="Clum A."/>
            <person name="Steindorff A."/>
            <person name="Ohm R."/>
            <person name="Martin F."/>
            <person name="Silar P."/>
            <person name="Natvig D."/>
            <person name="Lalanne C."/>
            <person name="Gautier V."/>
            <person name="Ament-Velasquez S.L."/>
            <person name="Kruys A."/>
            <person name="Hutchinson M.I."/>
            <person name="Powell A.J."/>
            <person name="Barry K."/>
            <person name="Miller A.N."/>
            <person name="Grigoriev I.V."/>
            <person name="Debuchy R."/>
            <person name="Gladieux P."/>
            <person name="Thoren M.H."/>
            <person name="Johannesson H."/>
        </authorList>
    </citation>
    <scope>NUCLEOTIDE SEQUENCE</scope>
    <source>
        <strain evidence="3">CBS 626.80</strain>
    </source>
</reference>
<feature type="compositionally biased region" description="Polar residues" evidence="1">
    <location>
        <begin position="41"/>
        <end position="57"/>
    </location>
</feature>
<dbReference type="Proteomes" id="UP001303222">
    <property type="component" value="Unassembled WGS sequence"/>
</dbReference>
<feature type="compositionally biased region" description="Low complexity" evidence="1">
    <location>
        <begin position="16"/>
        <end position="32"/>
    </location>
</feature>
<evidence type="ECO:0000256" key="1">
    <source>
        <dbReference type="SAM" id="MobiDB-lite"/>
    </source>
</evidence>
<sequence length="297" mass="31584">MGAESSKVARKLPKNATAASLAAASRSGAAAAPRPPPPRVSGQQETPQSQGTASSNDYEPAAPPPPPTQDSLHHHHQGLQGHQPTRPSTTTTSTQSSTGTGSPLDAIGDPAFAARLRQLSATVQPNPIHSPSSTFSVHPQPQLQSHNLPASSSQFPSRFPSRFQSQSQSQSLGQTQTLSGQTQTSPQKENIPSLLTPHFSHLTSNATLTALDARKHLEQAYEEEMDKFGRNDKNFQGRQFLTVQMVKDVFELRGRGVSAEEIERRLGLAGGVVKAVEGGGVVRSVNVVEEKGQKTTA</sequence>
<organism evidence="3 4">
    <name type="scientific">Pseudoneurospora amorphoporcata</name>
    <dbReference type="NCBI Taxonomy" id="241081"/>
    <lineage>
        <taxon>Eukaryota</taxon>
        <taxon>Fungi</taxon>
        <taxon>Dikarya</taxon>
        <taxon>Ascomycota</taxon>
        <taxon>Pezizomycotina</taxon>
        <taxon>Sordariomycetes</taxon>
        <taxon>Sordariomycetidae</taxon>
        <taxon>Sordariales</taxon>
        <taxon>Sordariaceae</taxon>
        <taxon>Pseudoneurospora</taxon>
    </lineage>
</organism>
<name>A0AAN6NRY1_9PEZI</name>
<feature type="region of interest" description="Disordered" evidence="1">
    <location>
        <begin position="124"/>
        <end position="194"/>
    </location>
</feature>
<dbReference type="Pfam" id="PF22943">
    <property type="entry name" value="HTH_68"/>
    <property type="match status" value="1"/>
</dbReference>
<feature type="domain" description="Helix-turn-helix" evidence="2">
    <location>
        <begin position="240"/>
        <end position="283"/>
    </location>
</feature>